<dbReference type="EMBL" id="GBRH01273567">
    <property type="protein sequence ID" value="JAD24328.1"/>
    <property type="molecule type" value="Transcribed_RNA"/>
</dbReference>
<evidence type="ECO:0000313" key="1">
    <source>
        <dbReference type="EMBL" id="JAD24328.1"/>
    </source>
</evidence>
<name>A0A0A8YF83_ARUDO</name>
<proteinExistence type="predicted"/>
<accession>A0A0A8YF83</accession>
<reference evidence="1" key="2">
    <citation type="journal article" date="2015" name="Data Brief">
        <title>Shoot transcriptome of the giant reed, Arundo donax.</title>
        <authorList>
            <person name="Barrero R.A."/>
            <person name="Guerrero F.D."/>
            <person name="Moolhuijzen P."/>
            <person name="Goolsby J.A."/>
            <person name="Tidwell J."/>
            <person name="Bellgard S.E."/>
            <person name="Bellgard M.I."/>
        </authorList>
    </citation>
    <scope>NUCLEOTIDE SEQUENCE</scope>
    <source>
        <tissue evidence="1">Shoot tissue taken approximately 20 cm above the soil surface</tissue>
    </source>
</reference>
<protein>
    <submittedName>
        <fullName evidence="1">Uncharacterized protein</fullName>
    </submittedName>
</protein>
<dbReference type="AlphaFoldDB" id="A0A0A8YF83"/>
<reference evidence="1" key="1">
    <citation type="submission" date="2014-09" db="EMBL/GenBank/DDBJ databases">
        <authorList>
            <person name="Magalhaes I.L.F."/>
            <person name="Oliveira U."/>
            <person name="Santos F.R."/>
            <person name="Vidigal T.H.D.A."/>
            <person name="Brescovit A.D."/>
            <person name="Santos A.J."/>
        </authorList>
    </citation>
    <scope>NUCLEOTIDE SEQUENCE</scope>
    <source>
        <tissue evidence="1">Shoot tissue taken approximately 20 cm above the soil surface</tissue>
    </source>
</reference>
<sequence>MSGMFNAHSNVSLATPWSMLINATRNSKGKPVDITVKSTCSLKLGVYFSLDHVAS</sequence>
<organism evidence="1">
    <name type="scientific">Arundo donax</name>
    <name type="common">Giant reed</name>
    <name type="synonym">Donax arundinaceus</name>
    <dbReference type="NCBI Taxonomy" id="35708"/>
    <lineage>
        <taxon>Eukaryota</taxon>
        <taxon>Viridiplantae</taxon>
        <taxon>Streptophyta</taxon>
        <taxon>Embryophyta</taxon>
        <taxon>Tracheophyta</taxon>
        <taxon>Spermatophyta</taxon>
        <taxon>Magnoliopsida</taxon>
        <taxon>Liliopsida</taxon>
        <taxon>Poales</taxon>
        <taxon>Poaceae</taxon>
        <taxon>PACMAD clade</taxon>
        <taxon>Arundinoideae</taxon>
        <taxon>Arundineae</taxon>
        <taxon>Arundo</taxon>
    </lineage>
</organism>